<dbReference type="Proteomes" id="UP001324427">
    <property type="component" value="Unassembled WGS sequence"/>
</dbReference>
<gene>
    <name evidence="1" type="ORF">LTR36_010230</name>
</gene>
<comment type="caution">
    <text evidence="1">The sequence shown here is derived from an EMBL/GenBank/DDBJ whole genome shotgun (WGS) entry which is preliminary data.</text>
</comment>
<dbReference type="AlphaFoldDB" id="A0AAV9JS93"/>
<reference evidence="1 2" key="1">
    <citation type="submission" date="2021-11" db="EMBL/GenBank/DDBJ databases">
        <title>Black yeast isolated from Biological Soil Crust.</title>
        <authorList>
            <person name="Kurbessoian T."/>
        </authorList>
    </citation>
    <scope>NUCLEOTIDE SEQUENCE [LARGE SCALE GENOMIC DNA]</scope>
    <source>
        <strain evidence="1 2">CCFEE 5522</strain>
    </source>
</reference>
<dbReference type="EMBL" id="JAVFHQ010000008">
    <property type="protein sequence ID" value="KAK4548360.1"/>
    <property type="molecule type" value="Genomic_DNA"/>
</dbReference>
<organism evidence="1 2">
    <name type="scientific">Oleoguttula mirabilis</name>
    <dbReference type="NCBI Taxonomy" id="1507867"/>
    <lineage>
        <taxon>Eukaryota</taxon>
        <taxon>Fungi</taxon>
        <taxon>Dikarya</taxon>
        <taxon>Ascomycota</taxon>
        <taxon>Pezizomycotina</taxon>
        <taxon>Dothideomycetes</taxon>
        <taxon>Dothideomycetidae</taxon>
        <taxon>Mycosphaerellales</taxon>
        <taxon>Teratosphaeriaceae</taxon>
        <taxon>Oleoguttula</taxon>
    </lineage>
</organism>
<accession>A0AAV9JS93</accession>
<sequence>MHRVIAQDARTPQQYQHIVWLWVELSALLKLPITDEAQADRRIGVSITILQQVIIGLEYMGPMTEEYIRKLFHYGEQALRILASTLSKRHSGRKIDFSIAAQGPDQPKQSKSMKDKRAIRRLYIQTQVWHLAQLDPGDAHRLAYAVGAIGLCSGDAIVIRQEGDGSKVKLPQIGKVDGKVDERWEAEVWAFVTCALAGMAQCLGHRFMRWPVEIAGQIVPGTGQKKEVLEDWEAVEDAMAAFK</sequence>
<evidence type="ECO:0000313" key="1">
    <source>
        <dbReference type="EMBL" id="KAK4548360.1"/>
    </source>
</evidence>
<protein>
    <submittedName>
        <fullName evidence="1">Uncharacterized protein</fullName>
    </submittedName>
</protein>
<keyword evidence="2" id="KW-1185">Reference proteome</keyword>
<proteinExistence type="predicted"/>
<name>A0AAV9JS93_9PEZI</name>
<evidence type="ECO:0000313" key="2">
    <source>
        <dbReference type="Proteomes" id="UP001324427"/>
    </source>
</evidence>